<reference evidence="2" key="1">
    <citation type="submission" date="2016-10" db="EMBL/GenBank/DDBJ databases">
        <authorList>
            <person name="Varghese N."/>
        </authorList>
    </citation>
    <scope>NUCLEOTIDE SEQUENCE [LARGE SCALE GENOMIC DNA]</scope>
    <source>
        <strain evidence="2">DSM 20406</strain>
    </source>
</reference>
<organism evidence="1 2">
    <name type="scientific">Sharpea azabuensis</name>
    <dbReference type="NCBI Taxonomy" id="322505"/>
    <lineage>
        <taxon>Bacteria</taxon>
        <taxon>Bacillati</taxon>
        <taxon>Bacillota</taxon>
        <taxon>Erysipelotrichia</taxon>
        <taxon>Erysipelotrichales</taxon>
        <taxon>Coprobacillaceae</taxon>
        <taxon>Sharpea</taxon>
    </lineage>
</organism>
<accession>A0A1H6W583</accession>
<dbReference type="EMBL" id="FNYK01000059">
    <property type="protein sequence ID" value="SEJ12063.1"/>
    <property type="molecule type" value="Genomic_DNA"/>
</dbReference>
<keyword evidence="2" id="KW-1185">Reference proteome</keyword>
<evidence type="ECO:0000313" key="1">
    <source>
        <dbReference type="EMBL" id="SEJ12063.1"/>
    </source>
</evidence>
<name>A0A1H6W583_9FIRM</name>
<protein>
    <submittedName>
        <fullName evidence="1">Uncharacterized protein</fullName>
    </submittedName>
</protein>
<evidence type="ECO:0000313" key="2">
    <source>
        <dbReference type="Proteomes" id="UP000183028"/>
    </source>
</evidence>
<proteinExistence type="predicted"/>
<dbReference type="AlphaFoldDB" id="A0A1H6W583"/>
<sequence>MRQLIIRADDLGYSEAVNYKRLYEKPTPLGVGWIAQNNKKCM</sequence>
<gene>
    <name evidence="1" type="ORF">SAMN04487834_10595</name>
</gene>
<dbReference type="Proteomes" id="UP000183028">
    <property type="component" value="Unassembled WGS sequence"/>
</dbReference>